<dbReference type="Gene3D" id="3.40.50.1000">
    <property type="entry name" value="HAD superfamily/HAD-like"/>
    <property type="match status" value="1"/>
</dbReference>
<dbReference type="PANTHER" id="PTHR46191:SF2">
    <property type="entry name" value="HALOACID DEHALOGENASE-LIKE HYDROLASE DOMAIN-CONTAINING PROTEIN 3"/>
    <property type="match status" value="1"/>
</dbReference>
<dbReference type="InterPro" id="IPR023214">
    <property type="entry name" value="HAD_sf"/>
</dbReference>
<name>A0A7J6N378_PERCH</name>
<reference evidence="1 2" key="1">
    <citation type="submission" date="2020-04" db="EMBL/GenBank/DDBJ databases">
        <title>Perkinsus chesapeaki whole genome sequence.</title>
        <authorList>
            <person name="Bogema D.R."/>
        </authorList>
    </citation>
    <scope>NUCLEOTIDE SEQUENCE [LARGE SCALE GENOMIC DNA]</scope>
    <source>
        <strain evidence="1">ATCC PRA-425</strain>
    </source>
</reference>
<keyword evidence="1" id="KW-0378">Hydrolase</keyword>
<dbReference type="EMBL" id="JAAPAO010000015">
    <property type="protein sequence ID" value="KAF4677391.1"/>
    <property type="molecule type" value="Genomic_DNA"/>
</dbReference>
<dbReference type="GO" id="GO:0016787">
    <property type="term" value="F:hydrolase activity"/>
    <property type="evidence" value="ECO:0007669"/>
    <property type="project" value="UniProtKB-KW"/>
</dbReference>
<evidence type="ECO:0000313" key="2">
    <source>
        <dbReference type="Proteomes" id="UP000591131"/>
    </source>
</evidence>
<dbReference type="InterPro" id="IPR044924">
    <property type="entry name" value="HAD-SF_hydro_IA_REG-2-like_cap"/>
</dbReference>
<dbReference type="Pfam" id="PF00702">
    <property type="entry name" value="Hydrolase"/>
    <property type="match status" value="1"/>
</dbReference>
<sequence length="303" mass="33999">MIRCITTECIPTLIGLRRPVHIVYHAAMKRFGLEVEEEDVKRAYAHGFKTVQARYPNFSLTRGGGQSQATKERTEGKKTLVSLWRVYMLPSELAYYKDWWRLSVLETLNAPGMPATGWSAEQFDIFFQYIFSEFGSVRTWQAQPGAKDFLMHCQGQGIITGLLDNSYARYIDDTLPLCDGLHEALHFAVLGGDYDPPLVKPSLAAFQEALRKANVARGLFDPTGAEIVPEEMMHLGNRLNGDYAGARRAGWRAFLVDPTGAIREKLRRGEVDLERLGCSLSPDDVVVDLKEALSVMQGRGLLR</sequence>
<dbReference type="PANTHER" id="PTHR46191">
    <property type="match status" value="1"/>
</dbReference>
<gene>
    <name evidence="1" type="primary">HDHD3</name>
    <name evidence="1" type="ORF">FOL47_001977</name>
</gene>
<keyword evidence="2" id="KW-1185">Reference proteome</keyword>
<dbReference type="Gene3D" id="1.10.150.720">
    <property type="entry name" value="Haloacid dehalogenase-like hydrolase"/>
    <property type="match status" value="1"/>
</dbReference>
<protein>
    <submittedName>
        <fullName evidence="1">Haloacid dehalogenase-like hydrolase domain-containing protein 3</fullName>
    </submittedName>
</protein>
<accession>A0A7J6N378</accession>
<organism evidence="1 2">
    <name type="scientific">Perkinsus chesapeaki</name>
    <name type="common">Clam parasite</name>
    <name type="synonym">Perkinsus andrewsi</name>
    <dbReference type="NCBI Taxonomy" id="330153"/>
    <lineage>
        <taxon>Eukaryota</taxon>
        <taxon>Sar</taxon>
        <taxon>Alveolata</taxon>
        <taxon>Perkinsozoa</taxon>
        <taxon>Perkinsea</taxon>
        <taxon>Perkinsida</taxon>
        <taxon>Perkinsidae</taxon>
        <taxon>Perkinsus</taxon>
    </lineage>
</organism>
<comment type="caution">
    <text evidence="1">The sequence shown here is derived from an EMBL/GenBank/DDBJ whole genome shotgun (WGS) entry which is preliminary data.</text>
</comment>
<dbReference type="SUPFAM" id="SSF56784">
    <property type="entry name" value="HAD-like"/>
    <property type="match status" value="1"/>
</dbReference>
<evidence type="ECO:0000313" key="1">
    <source>
        <dbReference type="EMBL" id="KAF4677391.1"/>
    </source>
</evidence>
<dbReference type="InterPro" id="IPR051828">
    <property type="entry name" value="HAD-like_hydrolase_domain"/>
</dbReference>
<dbReference type="InterPro" id="IPR036412">
    <property type="entry name" value="HAD-like_sf"/>
</dbReference>
<dbReference type="AlphaFoldDB" id="A0A7J6N378"/>
<proteinExistence type="predicted"/>
<dbReference type="OrthoDB" id="444127at2759"/>
<dbReference type="Proteomes" id="UP000591131">
    <property type="component" value="Unassembled WGS sequence"/>
</dbReference>